<protein>
    <submittedName>
        <fullName evidence="7">CRE-SRSX-28 protein</fullName>
    </submittedName>
</protein>
<feature type="transmembrane region" description="Helical" evidence="5">
    <location>
        <begin position="124"/>
        <end position="146"/>
    </location>
</feature>
<dbReference type="InterPro" id="IPR047130">
    <property type="entry name" value="7TM_GPCR_Srsx_nematod"/>
</dbReference>
<dbReference type="EMBL" id="DS268415">
    <property type="protein sequence ID" value="EFP11080.1"/>
    <property type="molecule type" value="Genomic_DNA"/>
</dbReference>
<organism evidence="8">
    <name type="scientific">Caenorhabditis remanei</name>
    <name type="common">Caenorhabditis vulgaris</name>
    <dbReference type="NCBI Taxonomy" id="31234"/>
    <lineage>
        <taxon>Eukaryota</taxon>
        <taxon>Metazoa</taxon>
        <taxon>Ecdysozoa</taxon>
        <taxon>Nematoda</taxon>
        <taxon>Chromadorea</taxon>
        <taxon>Rhabditida</taxon>
        <taxon>Rhabditina</taxon>
        <taxon>Rhabditomorpha</taxon>
        <taxon>Rhabditoidea</taxon>
        <taxon>Rhabditidae</taxon>
        <taxon>Peloderinae</taxon>
        <taxon>Caenorhabditis</taxon>
    </lineage>
</organism>
<evidence type="ECO:0000256" key="2">
    <source>
        <dbReference type="ARBA" id="ARBA00022692"/>
    </source>
</evidence>
<accession>E3LTU9</accession>
<dbReference type="AlphaFoldDB" id="E3LTU9"/>
<dbReference type="Pfam" id="PF10320">
    <property type="entry name" value="7TM_GPCR_Srsx"/>
    <property type="match status" value="2"/>
</dbReference>
<evidence type="ECO:0000256" key="4">
    <source>
        <dbReference type="ARBA" id="ARBA00023136"/>
    </source>
</evidence>
<feature type="transmembrane region" description="Helical" evidence="5">
    <location>
        <begin position="167"/>
        <end position="189"/>
    </location>
</feature>
<dbReference type="GO" id="GO:0004930">
    <property type="term" value="F:G protein-coupled receptor activity"/>
    <property type="evidence" value="ECO:0007669"/>
    <property type="project" value="InterPro"/>
</dbReference>
<dbReference type="PROSITE" id="PS50262">
    <property type="entry name" value="G_PROTEIN_RECEP_F1_2"/>
    <property type="match status" value="1"/>
</dbReference>
<keyword evidence="8" id="KW-1185">Reference proteome</keyword>
<feature type="transmembrane region" description="Helical" evidence="5">
    <location>
        <begin position="287"/>
        <end position="309"/>
    </location>
</feature>
<dbReference type="PANTHER" id="PTHR23360">
    <property type="entry name" value="G-PROTEIN COUPLED RECEPTORS FAMILY 1 PROFILE DOMAIN-CONTAINING PROTEIN-RELATED"/>
    <property type="match status" value="1"/>
</dbReference>
<comment type="subcellular location">
    <subcellularLocation>
        <location evidence="1">Membrane</location>
    </subcellularLocation>
</comment>
<evidence type="ECO:0000313" key="8">
    <source>
        <dbReference type="Proteomes" id="UP000008281"/>
    </source>
</evidence>
<dbReference type="InParanoid" id="E3LTU9"/>
<dbReference type="OMA" id="WVSTTTA"/>
<gene>
    <name evidence="7" type="primary">Cre-srsx-28</name>
    <name evidence="7" type="ORF">CRE_30968</name>
</gene>
<feature type="transmembrane region" description="Helical" evidence="5">
    <location>
        <begin position="12"/>
        <end position="33"/>
    </location>
</feature>
<dbReference type="FunCoup" id="E3LTU9">
    <property type="interactions" value="15"/>
</dbReference>
<dbReference type="eggNOG" id="ENOG502STZG">
    <property type="taxonomic scope" value="Eukaryota"/>
</dbReference>
<dbReference type="HOGENOM" id="CLU_079993_2_0_1"/>
<dbReference type="InterPro" id="IPR000276">
    <property type="entry name" value="GPCR_Rhodpsn"/>
</dbReference>
<dbReference type="Gene3D" id="1.20.1070.10">
    <property type="entry name" value="Rhodopsin 7-helix transmembrane proteins"/>
    <property type="match status" value="1"/>
</dbReference>
<evidence type="ECO:0000259" key="6">
    <source>
        <dbReference type="PROSITE" id="PS50262"/>
    </source>
</evidence>
<name>E3LTU9_CAERE</name>
<evidence type="ECO:0000256" key="3">
    <source>
        <dbReference type="ARBA" id="ARBA00022989"/>
    </source>
</evidence>
<evidence type="ECO:0000256" key="5">
    <source>
        <dbReference type="SAM" id="Phobius"/>
    </source>
</evidence>
<dbReference type="PANTHER" id="PTHR23360:SF5">
    <property type="entry name" value="G-PROTEIN COUPLED RECEPTORS FAMILY 1 PROFILE DOMAIN-CONTAINING PROTEIN"/>
    <property type="match status" value="1"/>
</dbReference>
<evidence type="ECO:0000256" key="1">
    <source>
        <dbReference type="ARBA" id="ARBA00004370"/>
    </source>
</evidence>
<dbReference type="SMART" id="SM01381">
    <property type="entry name" value="7TM_GPCR_Srsx"/>
    <property type="match status" value="1"/>
</dbReference>
<dbReference type="OrthoDB" id="5820127at2759"/>
<reference evidence="7" key="1">
    <citation type="submission" date="2007-07" db="EMBL/GenBank/DDBJ databases">
        <title>PCAP assembly of the Caenorhabditis remanei genome.</title>
        <authorList>
            <consortium name="The Caenorhabditis remanei Sequencing Consortium"/>
            <person name="Wilson R.K."/>
        </authorList>
    </citation>
    <scope>NUCLEOTIDE SEQUENCE [LARGE SCALE GENOMIC DNA]</scope>
    <source>
        <strain evidence="7">PB4641</strain>
    </source>
</reference>
<keyword evidence="4 5" id="KW-0472">Membrane</keyword>
<dbReference type="STRING" id="31234.E3LTU9"/>
<keyword evidence="3 5" id="KW-1133">Transmembrane helix</keyword>
<keyword evidence="2 5" id="KW-0812">Transmembrane</keyword>
<feature type="domain" description="G-protein coupled receptors family 1 profile" evidence="6">
    <location>
        <begin position="26"/>
        <end position="306"/>
    </location>
</feature>
<dbReference type="Proteomes" id="UP000008281">
    <property type="component" value="Unassembled WGS sequence"/>
</dbReference>
<proteinExistence type="predicted"/>
<feature type="transmembrane region" description="Helical" evidence="5">
    <location>
        <begin position="249"/>
        <end position="267"/>
    </location>
</feature>
<feature type="transmembrane region" description="Helical" evidence="5">
    <location>
        <begin position="45"/>
        <end position="70"/>
    </location>
</feature>
<sequence length="365" mass="40824">MFDYVPKEILPLGFFFFFCSVIGIAGNFVMLMCSFRTKRFRSPCYILITVTCLADAIHISGQFPFCVHLFGNLLDSFWVLTQLENIFGIHRISVSDINFFKNLIKSLTTKPTSVTVTSTQAQCFYMLTVPLIGLTSGGPLILSMGIDRLIAVKYPTRYRIIQDEPKLYIFVQLLFPMAYAVIFLIYGFLVRDTNVKNQIICANPLALNGTAFQMFTYSSGVIYVFVFIVYLTVYLLLKNNKASARFKSVFRSLAVTVGLVMFGWVSTTTANTLSYSISDTPYTAQLIQMYAGITVNAAAASNVFVFYSINSEYREVIKALFGMKSKANSPAFEASSTMVTVKSDANLQKRRSTILSSKSVVPIIN</sequence>
<evidence type="ECO:0000313" key="7">
    <source>
        <dbReference type="EMBL" id="EFP11080.1"/>
    </source>
</evidence>
<dbReference type="SUPFAM" id="SSF81321">
    <property type="entry name" value="Family A G protein-coupled receptor-like"/>
    <property type="match status" value="1"/>
</dbReference>
<feature type="transmembrane region" description="Helical" evidence="5">
    <location>
        <begin position="214"/>
        <end position="237"/>
    </location>
</feature>
<dbReference type="InterPro" id="IPR017452">
    <property type="entry name" value="GPCR_Rhodpsn_7TM"/>
</dbReference>
<dbReference type="GO" id="GO:0016020">
    <property type="term" value="C:membrane"/>
    <property type="evidence" value="ECO:0007669"/>
    <property type="project" value="UniProtKB-SubCell"/>
</dbReference>
<dbReference type="InterPro" id="IPR019424">
    <property type="entry name" value="7TM_GPCR_Srsx"/>
</dbReference>